<proteinExistence type="predicted"/>
<protein>
    <submittedName>
        <fullName evidence="1">HAD family hydrolase</fullName>
    </submittedName>
</protein>
<dbReference type="AlphaFoldDB" id="A0A419EXP7"/>
<name>A0A419EXP7_9BACT</name>
<organism evidence="1 2">
    <name type="scientific">Candidatus Abyssobacteria bacterium SURF_17</name>
    <dbReference type="NCBI Taxonomy" id="2093361"/>
    <lineage>
        <taxon>Bacteria</taxon>
        <taxon>Pseudomonadati</taxon>
        <taxon>Candidatus Hydrogenedentota</taxon>
        <taxon>Candidatus Abyssobacteria</taxon>
    </lineage>
</organism>
<keyword evidence="1" id="KW-0378">Hydrolase</keyword>
<evidence type="ECO:0000313" key="2">
    <source>
        <dbReference type="Proteomes" id="UP000285961"/>
    </source>
</evidence>
<comment type="caution">
    <text evidence="1">The sequence shown here is derived from an EMBL/GenBank/DDBJ whole genome shotgun (WGS) entry which is preliminary data.</text>
</comment>
<dbReference type="Proteomes" id="UP000285961">
    <property type="component" value="Unassembled WGS sequence"/>
</dbReference>
<accession>A0A419EXP7</accession>
<gene>
    <name evidence="1" type="ORF">C4532_10435</name>
</gene>
<dbReference type="GO" id="GO:0016787">
    <property type="term" value="F:hydrolase activity"/>
    <property type="evidence" value="ECO:0007669"/>
    <property type="project" value="UniProtKB-KW"/>
</dbReference>
<reference evidence="1 2" key="1">
    <citation type="journal article" date="2017" name="ISME J.">
        <title>Energy and carbon metabolisms in a deep terrestrial subsurface fluid microbial community.</title>
        <authorList>
            <person name="Momper L."/>
            <person name="Jungbluth S.P."/>
            <person name="Lee M.D."/>
            <person name="Amend J.P."/>
        </authorList>
    </citation>
    <scope>NUCLEOTIDE SEQUENCE [LARGE SCALE GENOMIC DNA]</scope>
    <source>
        <strain evidence="1">SURF_17</strain>
    </source>
</reference>
<dbReference type="Gene3D" id="3.40.50.1000">
    <property type="entry name" value="HAD superfamily/HAD-like"/>
    <property type="match status" value="1"/>
</dbReference>
<dbReference type="InterPro" id="IPR023214">
    <property type="entry name" value="HAD_sf"/>
</dbReference>
<sequence>RDIIGAQQAGIKGIWLNRSGVNLPESAPADAQIKTLDELPLMLRAV</sequence>
<dbReference type="SUPFAM" id="SSF56784">
    <property type="entry name" value="HAD-like"/>
    <property type="match status" value="1"/>
</dbReference>
<evidence type="ECO:0000313" key="1">
    <source>
        <dbReference type="EMBL" id="RJP69689.1"/>
    </source>
</evidence>
<feature type="non-terminal residue" evidence="1">
    <location>
        <position position="1"/>
    </location>
</feature>
<dbReference type="EMBL" id="QZKI01000079">
    <property type="protein sequence ID" value="RJP69689.1"/>
    <property type="molecule type" value="Genomic_DNA"/>
</dbReference>
<dbReference type="InterPro" id="IPR036412">
    <property type="entry name" value="HAD-like_sf"/>
</dbReference>